<organism evidence="2 3">
    <name type="scientific">Fusobacterium necrophorum subsp. funduliforme</name>
    <dbReference type="NCBI Taxonomy" id="143387"/>
    <lineage>
        <taxon>Bacteria</taxon>
        <taxon>Fusobacteriati</taxon>
        <taxon>Fusobacteriota</taxon>
        <taxon>Fusobacteriia</taxon>
        <taxon>Fusobacteriales</taxon>
        <taxon>Fusobacteriaceae</taxon>
        <taxon>Fusobacterium</taxon>
    </lineage>
</organism>
<protein>
    <submittedName>
        <fullName evidence="2">Uncharacterized protein</fullName>
    </submittedName>
</protein>
<feature type="compositionally biased region" description="Basic residues" evidence="1">
    <location>
        <begin position="25"/>
        <end position="35"/>
    </location>
</feature>
<sequence>MFRSKSSRETMRQMAKRTEKERLDKLKKKEKNRKRPNTIAFRMSDEERRLFEDRVAMSGLLKQDFIIQSLLFSNVQFLGSTIAIKKIEERLVEIEMMIKSVLKKKELDSVLVEELSTIIELMQNKSL</sequence>
<accession>A0A162II16</accession>
<proteinExistence type="predicted"/>
<dbReference type="KEGG" id="fnf:BSQ88_06440"/>
<evidence type="ECO:0000313" key="3">
    <source>
        <dbReference type="Proteomes" id="UP000075816"/>
    </source>
</evidence>
<dbReference type="AlphaFoldDB" id="A0A162II16"/>
<dbReference type="RefSeq" id="WP_005959427.1">
    <property type="nucleotide sequence ID" value="NZ_CAXOUM010000027.1"/>
</dbReference>
<name>A0A162II16_9FUSO</name>
<gene>
    <name evidence="2" type="ORF">A2J07_08015</name>
</gene>
<dbReference type="EMBL" id="LVEA01000096">
    <property type="protein sequence ID" value="KYL00773.1"/>
    <property type="molecule type" value="Genomic_DNA"/>
</dbReference>
<feature type="compositionally biased region" description="Basic and acidic residues" evidence="1">
    <location>
        <begin position="1"/>
        <end position="24"/>
    </location>
</feature>
<evidence type="ECO:0000313" key="2">
    <source>
        <dbReference type="EMBL" id="KYL00773.1"/>
    </source>
</evidence>
<evidence type="ECO:0000256" key="1">
    <source>
        <dbReference type="SAM" id="MobiDB-lite"/>
    </source>
</evidence>
<reference evidence="2 3" key="1">
    <citation type="submission" date="2016-03" db="EMBL/GenBank/DDBJ databases">
        <title>Comparative genomics of human isolates of Fusobacterium necrophorum.</title>
        <authorList>
            <person name="Jensen A."/>
            <person name="Bank S."/>
            <person name="Andersen P.S."/>
            <person name="Kristensen L.H."/>
            <person name="Prag J."/>
        </authorList>
    </citation>
    <scope>NUCLEOTIDE SEQUENCE [LARGE SCALE GENOMIC DNA]</scope>
    <source>
        <strain evidence="2 3">LS_1264</strain>
    </source>
</reference>
<dbReference type="Proteomes" id="UP000075816">
    <property type="component" value="Unassembled WGS sequence"/>
</dbReference>
<feature type="region of interest" description="Disordered" evidence="1">
    <location>
        <begin position="1"/>
        <end position="35"/>
    </location>
</feature>
<comment type="caution">
    <text evidence="2">The sequence shown here is derived from an EMBL/GenBank/DDBJ whole genome shotgun (WGS) entry which is preliminary data.</text>
</comment>